<reference evidence="8 9" key="1">
    <citation type="journal article" date="2012" name="New Phytol.">
        <title>Insight into trade-off between wood decay and parasitism from the genome of a fungal forest pathogen.</title>
        <authorList>
            <person name="Olson A."/>
            <person name="Aerts A."/>
            <person name="Asiegbu F."/>
            <person name="Belbahri L."/>
            <person name="Bouzid O."/>
            <person name="Broberg A."/>
            <person name="Canback B."/>
            <person name="Coutinho P.M."/>
            <person name="Cullen D."/>
            <person name="Dalman K."/>
            <person name="Deflorio G."/>
            <person name="van Diepen L.T."/>
            <person name="Dunand C."/>
            <person name="Duplessis S."/>
            <person name="Durling M."/>
            <person name="Gonthier P."/>
            <person name="Grimwood J."/>
            <person name="Fossdal C.G."/>
            <person name="Hansson D."/>
            <person name="Henrissat B."/>
            <person name="Hietala A."/>
            <person name="Himmelstrand K."/>
            <person name="Hoffmeister D."/>
            <person name="Hogberg N."/>
            <person name="James T.Y."/>
            <person name="Karlsson M."/>
            <person name="Kohler A."/>
            <person name="Kues U."/>
            <person name="Lee Y.H."/>
            <person name="Lin Y.C."/>
            <person name="Lind M."/>
            <person name="Lindquist E."/>
            <person name="Lombard V."/>
            <person name="Lucas S."/>
            <person name="Lunden K."/>
            <person name="Morin E."/>
            <person name="Murat C."/>
            <person name="Park J."/>
            <person name="Raffaello T."/>
            <person name="Rouze P."/>
            <person name="Salamov A."/>
            <person name="Schmutz J."/>
            <person name="Solheim H."/>
            <person name="Stahlberg J."/>
            <person name="Velez H."/>
            <person name="de Vries R.P."/>
            <person name="Wiebenga A."/>
            <person name="Woodward S."/>
            <person name="Yakovlev I."/>
            <person name="Garbelotto M."/>
            <person name="Martin F."/>
            <person name="Grigoriev I.V."/>
            <person name="Stenlid J."/>
        </authorList>
    </citation>
    <scope>NUCLEOTIDE SEQUENCE [LARGE SCALE GENOMIC DNA]</scope>
    <source>
        <strain evidence="8 9">TC 32-1</strain>
    </source>
</reference>
<dbReference type="GO" id="GO:0010605">
    <property type="term" value="P:negative regulation of macromolecule metabolic process"/>
    <property type="evidence" value="ECO:0007669"/>
    <property type="project" value="UniProtKB-ARBA"/>
</dbReference>
<evidence type="ECO:0000259" key="6">
    <source>
        <dbReference type="Pfam" id="PF03828"/>
    </source>
</evidence>
<dbReference type="SUPFAM" id="SSF81631">
    <property type="entry name" value="PAP/OAS1 substrate-binding domain"/>
    <property type="match status" value="1"/>
</dbReference>
<comment type="similarity">
    <text evidence="1">Belongs to the DNA polymerase type-B-like family.</text>
</comment>
<feature type="domain" description="Poly(A) RNA polymerase mitochondrial-like central palm" evidence="7">
    <location>
        <begin position="220"/>
        <end position="351"/>
    </location>
</feature>
<dbReference type="FunFam" id="1.10.1410.10:FF:000003">
    <property type="entry name" value="non-canonical poly(A) RNA polymerase PAPD7"/>
    <property type="match status" value="1"/>
</dbReference>
<dbReference type="Proteomes" id="UP000030671">
    <property type="component" value="Unassembled WGS sequence"/>
</dbReference>
<feature type="compositionally biased region" description="Basic and acidic residues" evidence="5">
    <location>
        <begin position="608"/>
        <end position="617"/>
    </location>
</feature>
<keyword evidence="3" id="KW-0479">Metal-binding</keyword>
<dbReference type="GO" id="GO:0031499">
    <property type="term" value="C:TRAMP complex"/>
    <property type="evidence" value="ECO:0007669"/>
    <property type="project" value="TreeGrafter"/>
</dbReference>
<gene>
    <name evidence="8" type="ORF">HETIRDRAFT_432685</name>
</gene>
<feature type="compositionally biased region" description="Polar residues" evidence="5">
    <location>
        <begin position="18"/>
        <end position="30"/>
    </location>
</feature>
<keyword evidence="9" id="KW-1185">Reference proteome</keyword>
<dbReference type="CDD" id="cd05402">
    <property type="entry name" value="NT_PAP_TUTase"/>
    <property type="match status" value="1"/>
</dbReference>
<dbReference type="PANTHER" id="PTHR23092:SF15">
    <property type="entry name" value="INACTIVE NON-CANONICAL POLY(A) RNA POLYMERASE PROTEIN TRF4-2-RELATED"/>
    <property type="match status" value="1"/>
</dbReference>
<dbReference type="InParanoid" id="W4KL27"/>
<feature type="region of interest" description="Disordered" evidence="5">
    <location>
        <begin position="1"/>
        <end position="187"/>
    </location>
</feature>
<dbReference type="HOGENOM" id="CLU_013572_4_0_1"/>
<protein>
    <recommendedName>
        <fullName evidence="2">polynucleotide adenylyltransferase</fullName>
        <ecNumber evidence="2">2.7.7.19</ecNumber>
    </recommendedName>
</protein>
<dbReference type="GO" id="GO:0046872">
    <property type="term" value="F:metal ion binding"/>
    <property type="evidence" value="ECO:0007669"/>
    <property type="project" value="UniProtKB-KW"/>
</dbReference>
<accession>W4KL27</accession>
<feature type="compositionally biased region" description="Basic and acidic residues" evidence="5">
    <location>
        <begin position="686"/>
        <end position="702"/>
    </location>
</feature>
<dbReference type="InterPro" id="IPR054708">
    <property type="entry name" value="MTPAP-like_central"/>
</dbReference>
<dbReference type="Gene3D" id="1.10.1410.10">
    <property type="match status" value="1"/>
</dbReference>
<evidence type="ECO:0000256" key="3">
    <source>
        <dbReference type="ARBA" id="ARBA00022723"/>
    </source>
</evidence>
<dbReference type="STRING" id="747525.W4KL27"/>
<feature type="compositionally biased region" description="Acidic residues" evidence="5">
    <location>
        <begin position="652"/>
        <end position="663"/>
    </location>
</feature>
<feature type="compositionally biased region" description="Basic and acidic residues" evidence="5">
    <location>
        <begin position="42"/>
        <end position="63"/>
    </location>
</feature>
<evidence type="ECO:0000256" key="1">
    <source>
        <dbReference type="ARBA" id="ARBA00008593"/>
    </source>
</evidence>
<evidence type="ECO:0000313" key="8">
    <source>
        <dbReference type="EMBL" id="ETW86394.1"/>
    </source>
</evidence>
<dbReference type="InterPro" id="IPR043519">
    <property type="entry name" value="NT_sf"/>
</dbReference>
<dbReference type="PANTHER" id="PTHR23092">
    <property type="entry name" value="POLY(A) RNA POLYMERASE"/>
    <property type="match status" value="1"/>
</dbReference>
<dbReference type="GeneID" id="20674628"/>
<name>W4KL27_HETIT</name>
<feature type="region of interest" description="Disordered" evidence="5">
    <location>
        <begin position="561"/>
        <end position="704"/>
    </location>
</feature>
<dbReference type="AlphaFoldDB" id="W4KL27"/>
<dbReference type="KEGG" id="hir:HETIRDRAFT_432685"/>
<evidence type="ECO:0000256" key="4">
    <source>
        <dbReference type="ARBA" id="ARBA00022842"/>
    </source>
</evidence>
<dbReference type="EC" id="2.7.7.19" evidence="2"/>
<dbReference type="GO" id="GO:0031123">
    <property type="term" value="P:RNA 3'-end processing"/>
    <property type="evidence" value="ECO:0007669"/>
    <property type="project" value="TreeGrafter"/>
</dbReference>
<dbReference type="RefSeq" id="XP_009543136.1">
    <property type="nucleotide sequence ID" value="XM_009544841.1"/>
</dbReference>
<dbReference type="InterPro" id="IPR045862">
    <property type="entry name" value="Trf4-like"/>
</dbReference>
<evidence type="ECO:0000259" key="7">
    <source>
        <dbReference type="Pfam" id="PF22600"/>
    </source>
</evidence>
<feature type="compositionally biased region" description="Polar residues" evidence="5">
    <location>
        <begin position="1"/>
        <end position="10"/>
    </location>
</feature>
<sequence length="730" mass="81675">MAEKNSTPRSSRPHSREATGTPSKPGTPSQEPRRVRRKKKEKEREREEKRGERERERGDDRDPTGAVAGPGPSTLMKVSSSAGEKKRKSRASTPRKEALVIEPKTSEVGFAEGYDFLAFDEDSGFEDGVKKGDERDSRDGRGKEKDRPSEREWDKGKERMQDWDRDRDRNRGDARRSRRDEYDRNDGYANKKQRLDAASRKAPWIADVTWEGCTNVAEMLHREVDAFVKYISPTPEEDEIRSLIVTMIQRAITKNFPDAKVMSFGSFETKLYLPLGDIDLVVLSKSMAYSDRVTVLHAMANTLKRAHITDKVTIIAKAKVPIIKFVTLHGRFAVDISINQANGVEAGKMVNGFIAEMPALRSLVMIIKAFLNQRSMNEVFSGGLGSYSIVCLAISFLQMHPKIRRGEIDPSKNLGVLVMEFFELYGCYFNYTETGISLRDGGTYFNKSDRGWASYEKSLLSIEDPGDPSNDISKGSYQLHRVRQTFAGAFGIMTAAAYAKAGVLSSRRSGRSIVLRGHTEPEDMSILSNVLGVTQETINRRRLIQELYEKMTLHRLLDIPPKGVTARDTNGASSSTGKGEKSSGVESVWAKADVSDGELGNISRHKPYSKERKREAIDVDVGEEEEGSRYDIPPRKRRRSGTAADAHTVYTSDDDDDDDDDTKEDIVVHTVDGSNDSLAKEDEEYDVHGSEEKGSDSKDAARVKAKVKIDRKRAYWLAKGMSTGRSPSPI</sequence>
<dbReference type="GO" id="GO:0003729">
    <property type="term" value="F:mRNA binding"/>
    <property type="evidence" value="ECO:0007669"/>
    <property type="project" value="TreeGrafter"/>
</dbReference>
<dbReference type="SUPFAM" id="SSF81301">
    <property type="entry name" value="Nucleotidyltransferase"/>
    <property type="match status" value="1"/>
</dbReference>
<feature type="domain" description="PAP-associated" evidence="6">
    <location>
        <begin position="413"/>
        <end position="470"/>
    </location>
</feature>
<dbReference type="Gene3D" id="3.30.460.10">
    <property type="entry name" value="Beta Polymerase, domain 2"/>
    <property type="match status" value="1"/>
</dbReference>
<dbReference type="Pfam" id="PF22600">
    <property type="entry name" value="MTPAP-like_central"/>
    <property type="match status" value="1"/>
</dbReference>
<evidence type="ECO:0000256" key="5">
    <source>
        <dbReference type="SAM" id="MobiDB-lite"/>
    </source>
</evidence>
<dbReference type="GO" id="GO:0043634">
    <property type="term" value="P:polyadenylation-dependent ncRNA catabolic process"/>
    <property type="evidence" value="ECO:0007669"/>
    <property type="project" value="TreeGrafter"/>
</dbReference>
<keyword evidence="4" id="KW-0460">Magnesium</keyword>
<proteinExistence type="inferred from homology"/>
<dbReference type="Pfam" id="PF03828">
    <property type="entry name" value="PAP_assoc"/>
    <property type="match status" value="1"/>
</dbReference>
<dbReference type="GO" id="GO:1990817">
    <property type="term" value="F:poly(A) RNA polymerase activity"/>
    <property type="evidence" value="ECO:0007669"/>
    <property type="project" value="UniProtKB-EC"/>
</dbReference>
<dbReference type="InterPro" id="IPR002058">
    <property type="entry name" value="PAP_assoc"/>
</dbReference>
<dbReference type="eggNOG" id="KOG1906">
    <property type="taxonomic scope" value="Eukaryota"/>
</dbReference>
<feature type="compositionally biased region" description="Basic and acidic residues" evidence="5">
    <location>
        <begin position="127"/>
        <end position="186"/>
    </location>
</feature>
<dbReference type="OrthoDB" id="273917at2759"/>
<evidence type="ECO:0000313" key="9">
    <source>
        <dbReference type="Proteomes" id="UP000030671"/>
    </source>
</evidence>
<dbReference type="EMBL" id="KI925455">
    <property type="protein sequence ID" value="ETW86394.1"/>
    <property type="molecule type" value="Genomic_DNA"/>
</dbReference>
<organism evidence="8 9">
    <name type="scientific">Heterobasidion irregulare (strain TC 32-1)</name>
    <dbReference type="NCBI Taxonomy" id="747525"/>
    <lineage>
        <taxon>Eukaryota</taxon>
        <taxon>Fungi</taxon>
        <taxon>Dikarya</taxon>
        <taxon>Basidiomycota</taxon>
        <taxon>Agaricomycotina</taxon>
        <taxon>Agaricomycetes</taxon>
        <taxon>Russulales</taxon>
        <taxon>Bondarzewiaceae</taxon>
        <taxon>Heterobasidion</taxon>
        <taxon>Heterobasidion annosum species complex</taxon>
    </lineage>
</organism>
<dbReference type="GO" id="GO:0005730">
    <property type="term" value="C:nucleolus"/>
    <property type="evidence" value="ECO:0007669"/>
    <property type="project" value="TreeGrafter"/>
</dbReference>
<evidence type="ECO:0000256" key="2">
    <source>
        <dbReference type="ARBA" id="ARBA00012388"/>
    </source>
</evidence>